<dbReference type="RefSeq" id="XP_017303130.1">
    <property type="nucleotide sequence ID" value="XM_017447641.1"/>
</dbReference>
<keyword evidence="1" id="KW-0175">Coiled coil</keyword>
<reference evidence="5" key="1">
    <citation type="submission" date="2025-08" db="UniProtKB">
        <authorList>
            <consortium name="RefSeq"/>
        </authorList>
    </citation>
    <scope>IDENTIFICATION</scope>
</reference>
<name>A0A1S4ELT6_DIACI</name>
<sequence length="132" mass="15711">MGDHTQQTSEFPPYNLIFELDRNTAFIHDQYKDLMKNLHDEIDQLRSANRDLQFQIVLLQQNQERSENRDCGSNSFELDCHSRQCILRMKCERCQNYTPVRVTNLKPNSRMKSSQDNDNCSLQNDNLRKKKE</sequence>
<evidence type="ECO:0000259" key="3">
    <source>
        <dbReference type="Pfam" id="PF14916"/>
    </source>
</evidence>
<dbReference type="PaxDb" id="121845-A0A1S4ELT6"/>
<dbReference type="Proteomes" id="UP000079169">
    <property type="component" value="Unplaced"/>
</dbReference>
<feature type="region of interest" description="Disordered" evidence="2">
    <location>
        <begin position="105"/>
        <end position="132"/>
    </location>
</feature>
<evidence type="ECO:0000256" key="2">
    <source>
        <dbReference type="SAM" id="MobiDB-lite"/>
    </source>
</evidence>
<dbReference type="AlphaFoldDB" id="A0A1S4ELT6"/>
<keyword evidence="4" id="KW-1185">Reference proteome</keyword>
<dbReference type="KEGG" id="dci:103517975"/>
<dbReference type="Pfam" id="PF14916">
    <property type="entry name" value="CCDC92"/>
    <property type="match status" value="1"/>
</dbReference>
<feature type="compositionally biased region" description="Polar residues" evidence="2">
    <location>
        <begin position="105"/>
        <end position="125"/>
    </location>
</feature>
<evidence type="ECO:0000313" key="5">
    <source>
        <dbReference type="RefSeq" id="XP_017303130.1"/>
    </source>
</evidence>
<protein>
    <submittedName>
        <fullName evidence="5">Uncharacterized protein LOC103517975</fullName>
    </submittedName>
</protein>
<dbReference type="InterPro" id="IPR039496">
    <property type="entry name" value="CCDC92/74_N"/>
</dbReference>
<evidence type="ECO:0000313" key="4">
    <source>
        <dbReference type="Proteomes" id="UP000079169"/>
    </source>
</evidence>
<gene>
    <name evidence="5" type="primary">LOC103517975</name>
</gene>
<dbReference type="GeneID" id="103517975"/>
<organism evidence="4 5">
    <name type="scientific">Diaphorina citri</name>
    <name type="common">Asian citrus psyllid</name>
    <dbReference type="NCBI Taxonomy" id="121845"/>
    <lineage>
        <taxon>Eukaryota</taxon>
        <taxon>Metazoa</taxon>
        <taxon>Ecdysozoa</taxon>
        <taxon>Arthropoda</taxon>
        <taxon>Hexapoda</taxon>
        <taxon>Insecta</taxon>
        <taxon>Pterygota</taxon>
        <taxon>Neoptera</taxon>
        <taxon>Paraneoptera</taxon>
        <taxon>Hemiptera</taxon>
        <taxon>Sternorrhyncha</taxon>
        <taxon>Psylloidea</taxon>
        <taxon>Psyllidae</taxon>
        <taxon>Diaphorininae</taxon>
        <taxon>Diaphorina</taxon>
    </lineage>
</organism>
<accession>A0A1S4ELT6</accession>
<feature type="domain" description="CCDC92/74 N-terminal" evidence="3">
    <location>
        <begin position="19"/>
        <end position="68"/>
    </location>
</feature>
<evidence type="ECO:0000256" key="1">
    <source>
        <dbReference type="SAM" id="Coils"/>
    </source>
</evidence>
<feature type="coiled-coil region" evidence="1">
    <location>
        <begin position="28"/>
        <end position="62"/>
    </location>
</feature>
<proteinExistence type="predicted"/>